<dbReference type="EMBL" id="QGNW01002616">
    <property type="protein sequence ID" value="RVW14610.1"/>
    <property type="molecule type" value="Genomic_DNA"/>
</dbReference>
<sequence>MGSASPLHVVVIPYLAQGHTAPLIDLSKLLARRGIKVTIITTPANSQNILSRVSRTPEISLSIIPFPRVEGLPEGVENTADIPSVDLFLPFIVATKKLKEPFENILRDMFKAGCPPICIISDFFLSWTIDTCRSFNIPRVVSHGMGVLPQVISKAAFSHAPQILASLPSDVIQFPELTIPFQLHRADFFDFHRYTDPNDPLSKVVMEAGKADMESWGVVVNSFEELESEDIAALESFYGNDAKAWCVGPLLLCDQIEDDEGANEPKKENQTSYPYIEWLDKQDGPDTVLYVSFGTQARLSNMQMDEIALGLEMAMHPFIWVVKSQTWLAPEGWEERVKRRGLIMRTWVEQRRILAHPKVGGFLSHCGWNSVLESLSMGVPMLAWPMGAEQPFNAKVAERLGAGMRILEVVGEGTGTIGSEIICNKVKELMCGAEGRKARERAQELKRMTRQAVKKGGSSDRTLNELIECLAHRRTDM</sequence>
<keyword evidence="2 4" id="KW-0328">Glycosyltransferase</keyword>
<dbReference type="Pfam" id="PF00201">
    <property type="entry name" value="UDPGT"/>
    <property type="match status" value="1"/>
</dbReference>
<dbReference type="PANTHER" id="PTHR48047:SF218">
    <property type="entry name" value="GLYCOSYLTRANSFERASE"/>
    <property type="match status" value="1"/>
</dbReference>
<dbReference type="InterPro" id="IPR058980">
    <property type="entry name" value="Glyco_transf_N"/>
</dbReference>
<comment type="caution">
    <text evidence="7">The sequence shown here is derived from an EMBL/GenBank/DDBJ whole genome shotgun (WGS) entry which is preliminary data.</text>
</comment>
<dbReference type="EC" id="2.4.1.-" evidence="5"/>
<proteinExistence type="inferred from homology"/>
<dbReference type="Pfam" id="PF26168">
    <property type="entry name" value="Glyco_transf_N"/>
    <property type="match status" value="1"/>
</dbReference>
<evidence type="ECO:0000256" key="4">
    <source>
        <dbReference type="RuleBase" id="RU003718"/>
    </source>
</evidence>
<organism evidence="7 8">
    <name type="scientific">Vitis vinifera</name>
    <name type="common">Grape</name>
    <dbReference type="NCBI Taxonomy" id="29760"/>
    <lineage>
        <taxon>Eukaryota</taxon>
        <taxon>Viridiplantae</taxon>
        <taxon>Streptophyta</taxon>
        <taxon>Embryophyta</taxon>
        <taxon>Tracheophyta</taxon>
        <taxon>Spermatophyta</taxon>
        <taxon>Magnoliopsida</taxon>
        <taxon>eudicotyledons</taxon>
        <taxon>Gunneridae</taxon>
        <taxon>Pentapetalae</taxon>
        <taxon>rosids</taxon>
        <taxon>Vitales</taxon>
        <taxon>Vitaceae</taxon>
        <taxon>Viteae</taxon>
        <taxon>Vitis</taxon>
    </lineage>
</organism>
<dbReference type="AlphaFoldDB" id="A0A438BUU4"/>
<protein>
    <recommendedName>
        <fullName evidence="5">Glycosyltransferase</fullName>
        <ecNumber evidence="5">2.4.1.-</ecNumber>
    </recommendedName>
</protein>
<keyword evidence="3 4" id="KW-0808">Transferase</keyword>
<accession>A0A438BUU4</accession>
<dbReference type="GO" id="GO:0008194">
    <property type="term" value="F:UDP-glycosyltransferase activity"/>
    <property type="evidence" value="ECO:0007669"/>
    <property type="project" value="InterPro"/>
</dbReference>
<name>A0A438BUU4_VITVI</name>
<comment type="similarity">
    <text evidence="1 4">Belongs to the UDP-glycosyltransferase family.</text>
</comment>
<evidence type="ECO:0000256" key="3">
    <source>
        <dbReference type="ARBA" id="ARBA00022679"/>
    </source>
</evidence>
<dbReference type="InterPro" id="IPR035595">
    <property type="entry name" value="UDP_glycos_trans_CS"/>
</dbReference>
<evidence type="ECO:0000256" key="5">
    <source>
        <dbReference type="RuleBase" id="RU362057"/>
    </source>
</evidence>
<dbReference type="CDD" id="cd03784">
    <property type="entry name" value="GT1_Gtf-like"/>
    <property type="match status" value="1"/>
</dbReference>
<feature type="domain" description="Glycosyltransferase N-terminal" evidence="6">
    <location>
        <begin position="8"/>
        <end position="250"/>
    </location>
</feature>
<dbReference type="SUPFAM" id="SSF53756">
    <property type="entry name" value="UDP-Glycosyltransferase/glycogen phosphorylase"/>
    <property type="match status" value="1"/>
</dbReference>
<reference evidence="7 8" key="1">
    <citation type="journal article" date="2018" name="PLoS Genet.">
        <title>Population sequencing reveals clonal diversity and ancestral inbreeding in the grapevine cultivar Chardonnay.</title>
        <authorList>
            <person name="Roach M.J."/>
            <person name="Johnson D.L."/>
            <person name="Bohlmann J."/>
            <person name="van Vuuren H.J."/>
            <person name="Jones S.J."/>
            <person name="Pretorius I.S."/>
            <person name="Schmidt S.A."/>
            <person name="Borneman A.R."/>
        </authorList>
    </citation>
    <scope>NUCLEOTIDE SEQUENCE [LARGE SCALE GENOMIC DNA]</scope>
    <source>
        <strain evidence="8">cv. Chardonnay</strain>
        <tissue evidence="7">Leaf</tissue>
    </source>
</reference>
<evidence type="ECO:0000313" key="7">
    <source>
        <dbReference type="EMBL" id="RVW14610.1"/>
    </source>
</evidence>
<dbReference type="PROSITE" id="PS00375">
    <property type="entry name" value="UDPGT"/>
    <property type="match status" value="1"/>
</dbReference>
<evidence type="ECO:0000256" key="2">
    <source>
        <dbReference type="ARBA" id="ARBA00022676"/>
    </source>
</evidence>
<dbReference type="FunFam" id="3.40.50.2000:FF:000107">
    <property type="entry name" value="Glycosyltransferase"/>
    <property type="match status" value="1"/>
</dbReference>
<dbReference type="InterPro" id="IPR002213">
    <property type="entry name" value="UDP_glucos_trans"/>
</dbReference>
<evidence type="ECO:0000256" key="1">
    <source>
        <dbReference type="ARBA" id="ARBA00009995"/>
    </source>
</evidence>
<dbReference type="Proteomes" id="UP000288805">
    <property type="component" value="Unassembled WGS sequence"/>
</dbReference>
<dbReference type="PANTHER" id="PTHR48047">
    <property type="entry name" value="GLYCOSYLTRANSFERASE"/>
    <property type="match status" value="1"/>
</dbReference>
<gene>
    <name evidence="7" type="primary">UGT90A1_9</name>
    <name evidence="7" type="ORF">CK203_083915</name>
</gene>
<dbReference type="Gene3D" id="3.40.50.2000">
    <property type="entry name" value="Glycogen Phosphorylase B"/>
    <property type="match status" value="2"/>
</dbReference>
<evidence type="ECO:0000313" key="8">
    <source>
        <dbReference type="Proteomes" id="UP000288805"/>
    </source>
</evidence>
<evidence type="ECO:0000259" key="6">
    <source>
        <dbReference type="Pfam" id="PF26168"/>
    </source>
</evidence>